<dbReference type="InterPro" id="IPR008780">
    <property type="entry name" value="Plasmodium_Vir"/>
</dbReference>
<organism evidence="3">
    <name type="scientific">Plasmodium vivax</name>
    <name type="common">malaria parasite P. vivax</name>
    <dbReference type="NCBI Taxonomy" id="5855"/>
    <lineage>
        <taxon>Eukaryota</taxon>
        <taxon>Sar</taxon>
        <taxon>Alveolata</taxon>
        <taxon>Apicomplexa</taxon>
        <taxon>Aconoidasida</taxon>
        <taxon>Haemosporida</taxon>
        <taxon>Plasmodiidae</taxon>
        <taxon>Plasmodium</taxon>
        <taxon>Plasmodium (Plasmodium)</taxon>
    </lineage>
</organism>
<dbReference type="VEuPathDB" id="PlasmoDB:PVW1_000024200"/>
<dbReference type="VEuPathDB" id="PlasmoDB:PVPAM_010033400"/>
<feature type="region of interest" description="Disordered" evidence="1">
    <location>
        <begin position="112"/>
        <end position="211"/>
    </location>
</feature>
<dbReference type="VEuPathDB" id="PlasmoDB:PVX_093730"/>
<keyword evidence="2" id="KW-1133">Transmembrane helix</keyword>
<feature type="transmembrane region" description="Helical" evidence="2">
    <location>
        <begin position="483"/>
        <end position="507"/>
    </location>
</feature>
<keyword evidence="2" id="KW-0472">Membrane</keyword>
<dbReference type="OrthoDB" id="389218at2759"/>
<dbReference type="Pfam" id="PF05795">
    <property type="entry name" value="Plasmodium_Vir"/>
    <property type="match status" value="1"/>
</dbReference>
<name>A0A565A5U6_PLAVI</name>
<evidence type="ECO:0000256" key="2">
    <source>
        <dbReference type="SAM" id="Phobius"/>
    </source>
</evidence>
<sequence length="546" mass="61130">MVEVYFEVPTGKEKLDTSACVDIYFNFIDDINYKIAELEKTQGENHIHNKCQEIDQYLREHKYNHNECYGDNFKRYVRNLEGEANTLLSKSSVYSQYCKSLTSKDEELTKLKGKTVELGEEKGKPASERPPVKNPSQRTSSCSGKPCKDESSENPPLPVANQTDGPGSSTGSATITSRFSEGTTVTANSPSAVSAASELDKDHSDAYKGKDSTLKEVSAAYHLKTEESESHTNTPSPQSISFQNSNSTVNLEEYTSDLRSFAKKYIINYKNDACTDSKGKSHDDSNEENFIVKLTDCTNEDVEYTIRANSDHENDRAAESFQTNRNYDIPPLEPHNKGHTLMGDSYLIPSKKILENGESTGQIEYAQVQIPGKGQETPQEPSYIRQTLHNEQPIFLQEKERVKCSSNNLHTCNEINYKESHKNLHAAGSDIHSVAEPKGNGIAVKYFNNALDSNTGIANNGYSILETTDTVPEEPSLKMYTTIIAMILGGILFFALLSKFTPLGTVFSRKKKKKKKEIEKKLQRILSGEASIEERNVYMPYGQLRY</sequence>
<feature type="compositionally biased region" description="Polar residues" evidence="1">
    <location>
        <begin position="160"/>
        <end position="194"/>
    </location>
</feature>
<keyword evidence="2" id="KW-0812">Transmembrane</keyword>
<dbReference type="EMBL" id="FLZR02000004">
    <property type="protein sequence ID" value="VUZ99505.1"/>
    <property type="molecule type" value="Genomic_DNA"/>
</dbReference>
<protein>
    <submittedName>
        <fullName evidence="3">VIR protein</fullName>
    </submittedName>
</protein>
<accession>A0A565A5U6</accession>
<proteinExistence type="predicted"/>
<dbReference type="VEuPathDB" id="PlasmoDB:PVP01_0002200"/>
<feature type="compositionally biased region" description="Basic and acidic residues" evidence="1">
    <location>
        <begin position="198"/>
        <end position="211"/>
    </location>
</feature>
<feature type="region of interest" description="Disordered" evidence="1">
    <location>
        <begin position="225"/>
        <end position="244"/>
    </location>
</feature>
<reference evidence="3" key="1">
    <citation type="submission" date="2016-07" db="EMBL/GenBank/DDBJ databases">
        <authorList>
            <consortium name="Pathogen Informatics"/>
        </authorList>
    </citation>
    <scope>NUCLEOTIDE SEQUENCE</scope>
</reference>
<dbReference type="AlphaFoldDB" id="A0A565A5U6"/>
<feature type="compositionally biased region" description="Polar residues" evidence="1">
    <location>
        <begin position="231"/>
        <end position="244"/>
    </location>
</feature>
<evidence type="ECO:0000313" key="3">
    <source>
        <dbReference type="EMBL" id="VUZ99505.1"/>
    </source>
</evidence>
<dbReference type="Proteomes" id="UP000220605">
    <property type="component" value="Unassembled WGS sequence"/>
</dbReference>
<feature type="compositionally biased region" description="Polar residues" evidence="1">
    <location>
        <begin position="134"/>
        <end position="143"/>
    </location>
</feature>
<gene>
    <name evidence="3" type="ORF">PVP01_0002200</name>
</gene>
<feature type="compositionally biased region" description="Basic and acidic residues" evidence="1">
    <location>
        <begin position="112"/>
        <end position="131"/>
    </location>
</feature>
<evidence type="ECO:0000256" key="1">
    <source>
        <dbReference type="SAM" id="MobiDB-lite"/>
    </source>
</evidence>